<dbReference type="Pfam" id="PF01590">
    <property type="entry name" value="GAF"/>
    <property type="match status" value="1"/>
</dbReference>
<feature type="domain" description="EAL" evidence="1">
    <location>
        <begin position="172"/>
        <end position="413"/>
    </location>
</feature>
<gene>
    <name evidence="2" type="ORF">FEV51_01075</name>
</gene>
<dbReference type="InterPro" id="IPR050706">
    <property type="entry name" value="Cyclic-di-GMP_PDE-like"/>
</dbReference>
<dbReference type="EMBL" id="VCAO01000001">
    <property type="protein sequence ID" value="TMM49823.1"/>
    <property type="molecule type" value="Genomic_DNA"/>
</dbReference>
<evidence type="ECO:0000313" key="3">
    <source>
        <dbReference type="Proteomes" id="UP000309668"/>
    </source>
</evidence>
<dbReference type="InterPro" id="IPR029016">
    <property type="entry name" value="GAF-like_dom_sf"/>
</dbReference>
<dbReference type="SMART" id="SM00052">
    <property type="entry name" value="EAL"/>
    <property type="match status" value="1"/>
</dbReference>
<dbReference type="OrthoDB" id="1673646at2"/>
<dbReference type="SMART" id="SM00065">
    <property type="entry name" value="GAF"/>
    <property type="match status" value="1"/>
</dbReference>
<name>A0A5S3P929_9SPHN</name>
<dbReference type="Gene3D" id="3.20.20.450">
    <property type="entry name" value="EAL domain"/>
    <property type="match status" value="1"/>
</dbReference>
<evidence type="ECO:0000259" key="1">
    <source>
        <dbReference type="PROSITE" id="PS50883"/>
    </source>
</evidence>
<reference evidence="2 3" key="1">
    <citation type="submission" date="2019-05" db="EMBL/GenBank/DDBJ databases">
        <title>Erythrobacter marisflavi sp. nov., isolated from isolated from water of an estuary environment.</title>
        <authorList>
            <person name="Yoon J.-H."/>
        </authorList>
    </citation>
    <scope>NUCLEOTIDE SEQUENCE [LARGE SCALE GENOMIC DNA]</scope>
    <source>
        <strain evidence="2 3">KEM-5</strain>
    </source>
</reference>
<dbReference type="SUPFAM" id="SSF141868">
    <property type="entry name" value="EAL domain-like"/>
    <property type="match status" value="1"/>
</dbReference>
<proteinExistence type="predicted"/>
<comment type="caution">
    <text evidence="2">The sequence shown here is derived from an EMBL/GenBank/DDBJ whole genome shotgun (WGS) entry which is preliminary data.</text>
</comment>
<dbReference type="CDD" id="cd01948">
    <property type="entry name" value="EAL"/>
    <property type="match status" value="1"/>
</dbReference>
<dbReference type="Proteomes" id="UP000309668">
    <property type="component" value="Unassembled WGS sequence"/>
</dbReference>
<dbReference type="InterPro" id="IPR001633">
    <property type="entry name" value="EAL_dom"/>
</dbReference>
<accession>A0A5S3P929</accession>
<dbReference type="Pfam" id="PF00563">
    <property type="entry name" value="EAL"/>
    <property type="match status" value="1"/>
</dbReference>
<protein>
    <submittedName>
        <fullName evidence="2">EAL domain-containing protein</fullName>
    </submittedName>
</protein>
<dbReference type="PROSITE" id="PS50883">
    <property type="entry name" value="EAL"/>
    <property type="match status" value="1"/>
</dbReference>
<dbReference type="AlphaFoldDB" id="A0A5S3P929"/>
<dbReference type="Gene3D" id="3.30.450.40">
    <property type="match status" value="1"/>
</dbReference>
<keyword evidence="3" id="KW-1185">Reference proteome</keyword>
<dbReference type="PANTHER" id="PTHR33121">
    <property type="entry name" value="CYCLIC DI-GMP PHOSPHODIESTERASE PDEF"/>
    <property type="match status" value="1"/>
</dbReference>
<dbReference type="SUPFAM" id="SSF55781">
    <property type="entry name" value="GAF domain-like"/>
    <property type="match status" value="1"/>
</dbReference>
<dbReference type="PANTHER" id="PTHR33121:SF76">
    <property type="entry name" value="SIGNALING PROTEIN"/>
    <property type="match status" value="1"/>
</dbReference>
<sequence length="432" mass="46863">MDSNATAAFAPLLTSAQMDEAPLQNASIDRILDAVREHLGAEIAFVSRYVEGEQKELTHVSSDLDLPMGPGFRDPRENSYCWHIAEGRLPELIQDAADHPFAQTLAITEFLPVGCHLNTPLKLADGTIYGSFCCLSRTPDRTMTDRDLGVLRAFAALAVGQIEQTLEHDERHNSLRGRIRKIIDGQALHIVHQPIHSLATGKPVGAECLARFPDAGQRGPDCWFNEAAETGLGLELELLAIRNALETAAHLPPHCYMSINASPATVLSGALVEMLEPFRGRKLVVELTEHQQVGDYAALKRALGALTPYARIAIDDVGAGYAGLRHLVDLAPDLLKLDMSLTRDVHRDVARRALTTAMVRFARTIGSQLVAEGVESAEEAQVLAELGVDFGQGYFYAAPMPVVAAAQHMMGAAKHEIAEELPALPKAVRCKA</sequence>
<dbReference type="InterPro" id="IPR035919">
    <property type="entry name" value="EAL_sf"/>
</dbReference>
<dbReference type="InterPro" id="IPR003018">
    <property type="entry name" value="GAF"/>
</dbReference>
<dbReference type="GO" id="GO:0071111">
    <property type="term" value="F:cyclic-guanylate-specific phosphodiesterase activity"/>
    <property type="evidence" value="ECO:0007669"/>
    <property type="project" value="InterPro"/>
</dbReference>
<evidence type="ECO:0000313" key="2">
    <source>
        <dbReference type="EMBL" id="TMM49823.1"/>
    </source>
</evidence>
<organism evidence="2 3">
    <name type="scientific">Qipengyuania marisflavi</name>
    <dbReference type="NCBI Taxonomy" id="2486356"/>
    <lineage>
        <taxon>Bacteria</taxon>
        <taxon>Pseudomonadati</taxon>
        <taxon>Pseudomonadota</taxon>
        <taxon>Alphaproteobacteria</taxon>
        <taxon>Sphingomonadales</taxon>
        <taxon>Erythrobacteraceae</taxon>
        <taxon>Qipengyuania</taxon>
    </lineage>
</organism>